<keyword evidence="3" id="KW-1185">Reference proteome</keyword>
<protein>
    <recommendedName>
        <fullName evidence="4">Subtilisin inhibitor domain-containing protein</fullName>
    </recommendedName>
</protein>
<proteinExistence type="predicted"/>
<evidence type="ECO:0000313" key="2">
    <source>
        <dbReference type="EMBL" id="QHC63152.1"/>
    </source>
</evidence>
<reference evidence="3" key="1">
    <citation type="submission" date="2019-12" db="EMBL/GenBank/DDBJ databases">
        <title>Complete and draft genome sequences of new strains and members of some known species of the genus Rathayibacter isolated from plants.</title>
        <authorList>
            <person name="Tarlachkov S.V."/>
            <person name="Starodumova I.P."/>
            <person name="Dorofeeva L.V."/>
            <person name="Prisyazhnaya N.V."/>
            <person name="Leyn S."/>
            <person name="Zlamal J."/>
            <person name="Elan M."/>
            <person name="Osterman A.L."/>
            <person name="Nadler S."/>
            <person name="Subbotin S.A."/>
            <person name="Evtushenko L.I."/>
        </authorList>
    </citation>
    <scope>NUCLEOTIDE SEQUENCE [LARGE SCALE GENOMIC DNA]</scope>
    <source>
        <strain evidence="3">VKM Ac-2802</strain>
    </source>
</reference>
<evidence type="ECO:0000256" key="1">
    <source>
        <dbReference type="SAM" id="Phobius"/>
    </source>
</evidence>
<evidence type="ECO:0000313" key="3">
    <source>
        <dbReference type="Proteomes" id="UP000464597"/>
    </source>
</evidence>
<dbReference type="EMBL" id="CP047180">
    <property type="protein sequence ID" value="QHC63152.1"/>
    <property type="molecule type" value="Genomic_DNA"/>
</dbReference>
<dbReference type="Proteomes" id="UP000464597">
    <property type="component" value="Chromosome"/>
</dbReference>
<keyword evidence="1" id="KW-0812">Transmembrane</keyword>
<keyword evidence="1" id="KW-0472">Membrane</keyword>
<feature type="transmembrane region" description="Helical" evidence="1">
    <location>
        <begin position="20"/>
        <end position="40"/>
    </location>
</feature>
<sequence>MSRSPAASSRRTREPDRALVRALSGVPAGTLAVGLVLSLAGCAGLAPDAAAAGATAAAFEEALAAGDGAAACAVLTPRAAETVVETGAGSAACPDAILALGLEPAAAGSPRAEAFGQAAVVELGGDTVFLAASGDGWRVRAAGCTATGEDLPFDCAIDGS</sequence>
<evidence type="ECO:0008006" key="4">
    <source>
        <dbReference type="Google" id="ProtNLM"/>
    </source>
</evidence>
<keyword evidence="1" id="KW-1133">Transmembrane helix</keyword>
<gene>
    <name evidence="2" type="ORF">GSU69_10965</name>
</gene>
<organism evidence="2 3">
    <name type="scientific">Rathayibacter festucae</name>
    <dbReference type="NCBI Taxonomy" id="110937"/>
    <lineage>
        <taxon>Bacteria</taxon>
        <taxon>Bacillati</taxon>
        <taxon>Actinomycetota</taxon>
        <taxon>Actinomycetes</taxon>
        <taxon>Micrococcales</taxon>
        <taxon>Microbacteriaceae</taxon>
        <taxon>Rathayibacter</taxon>
    </lineage>
</organism>
<name>A0ABX6H0A2_9MICO</name>
<dbReference type="RefSeq" id="WP_159423001.1">
    <property type="nucleotide sequence ID" value="NZ_CP047180.1"/>
</dbReference>
<accession>A0ABX6H0A2</accession>